<dbReference type="PANTHER" id="PTHR43848:SF2">
    <property type="entry name" value="PUTRESCINE TRANSPORT SYSTEM PERMEASE PROTEIN POTI"/>
    <property type="match status" value="1"/>
</dbReference>
<evidence type="ECO:0000256" key="3">
    <source>
        <dbReference type="ARBA" id="ARBA00022448"/>
    </source>
</evidence>
<evidence type="ECO:0000256" key="1">
    <source>
        <dbReference type="ARBA" id="ARBA00004651"/>
    </source>
</evidence>
<protein>
    <submittedName>
        <fullName evidence="10">ABC transporter permease</fullName>
    </submittedName>
</protein>
<evidence type="ECO:0000256" key="2">
    <source>
        <dbReference type="ARBA" id="ARBA00007069"/>
    </source>
</evidence>
<dbReference type="InterPro" id="IPR000515">
    <property type="entry name" value="MetI-like"/>
</dbReference>
<feature type="domain" description="ABC transmembrane type-1" evidence="9">
    <location>
        <begin position="76"/>
        <end position="264"/>
    </location>
</feature>
<dbReference type="Gene3D" id="1.10.3720.10">
    <property type="entry name" value="MetI-like"/>
    <property type="match status" value="1"/>
</dbReference>
<evidence type="ECO:0000313" key="11">
    <source>
        <dbReference type="Proteomes" id="UP000318834"/>
    </source>
</evidence>
<feature type="transmembrane region" description="Helical" evidence="8">
    <location>
        <begin position="190"/>
        <end position="212"/>
    </location>
</feature>
<dbReference type="CDD" id="cd06261">
    <property type="entry name" value="TM_PBP2"/>
    <property type="match status" value="1"/>
</dbReference>
<keyword evidence="4" id="KW-1003">Cell membrane</keyword>
<evidence type="ECO:0000256" key="8">
    <source>
        <dbReference type="RuleBase" id="RU363032"/>
    </source>
</evidence>
<sequence>MSGEGSPRRRRRWTRRMPRLLLTLYGLLGFAFLYLPIVVLVIFSFNSSAVITFPLQHFTVSWYRELREDFVLLGAVRNSILVTAVTTVGATLVGTAAAFPLVRTGFRMKRTFNLFLLLPIVIPGILTGIALLILFVPILNLTLSLNTVIAGQIVLAGPFVVLVVASRLYGFNQQLEAAAMDLGATPWRTFWHVTFPLILPGVLAGALIAFTLTFDEFIVTFFTIGPDSTLPMYIWSLVKFGVTPKLNALASIIVVLTLGTLLTANSLLRRRAG</sequence>
<dbReference type="Proteomes" id="UP000318834">
    <property type="component" value="Unassembled WGS sequence"/>
</dbReference>
<feature type="transmembrane region" description="Helical" evidence="8">
    <location>
        <begin position="148"/>
        <end position="169"/>
    </location>
</feature>
<evidence type="ECO:0000256" key="6">
    <source>
        <dbReference type="ARBA" id="ARBA00022989"/>
    </source>
</evidence>
<dbReference type="GO" id="GO:0055085">
    <property type="term" value="P:transmembrane transport"/>
    <property type="evidence" value="ECO:0007669"/>
    <property type="project" value="InterPro"/>
</dbReference>
<name>A0A537IZE4_9BACT</name>
<proteinExistence type="inferred from homology"/>
<feature type="transmembrane region" description="Helical" evidence="8">
    <location>
        <begin position="20"/>
        <end position="45"/>
    </location>
</feature>
<dbReference type="Pfam" id="PF00528">
    <property type="entry name" value="BPD_transp_1"/>
    <property type="match status" value="1"/>
</dbReference>
<feature type="transmembrane region" description="Helical" evidence="8">
    <location>
        <begin position="80"/>
        <end position="102"/>
    </location>
</feature>
<comment type="subcellular location">
    <subcellularLocation>
        <location evidence="1 8">Cell membrane</location>
        <topology evidence="1 8">Multi-pass membrane protein</topology>
    </subcellularLocation>
</comment>
<reference evidence="10 11" key="1">
    <citation type="journal article" date="2019" name="Nat. Microbiol.">
        <title>Mediterranean grassland soil C-N compound turnover is dependent on rainfall and depth, and is mediated by genomically divergent microorganisms.</title>
        <authorList>
            <person name="Diamond S."/>
            <person name="Andeer P.F."/>
            <person name="Li Z."/>
            <person name="Crits-Christoph A."/>
            <person name="Burstein D."/>
            <person name="Anantharaman K."/>
            <person name="Lane K.R."/>
            <person name="Thomas B.C."/>
            <person name="Pan C."/>
            <person name="Northen T.R."/>
            <person name="Banfield J.F."/>
        </authorList>
    </citation>
    <scope>NUCLEOTIDE SEQUENCE [LARGE SCALE GENOMIC DNA]</scope>
    <source>
        <strain evidence="10">NP_8</strain>
    </source>
</reference>
<dbReference type="InterPro" id="IPR035906">
    <property type="entry name" value="MetI-like_sf"/>
</dbReference>
<dbReference type="GO" id="GO:0005886">
    <property type="term" value="C:plasma membrane"/>
    <property type="evidence" value="ECO:0007669"/>
    <property type="project" value="UniProtKB-SubCell"/>
</dbReference>
<dbReference type="SUPFAM" id="SSF161098">
    <property type="entry name" value="MetI-like"/>
    <property type="match status" value="1"/>
</dbReference>
<keyword evidence="7 8" id="KW-0472">Membrane</keyword>
<dbReference type="InterPro" id="IPR051789">
    <property type="entry name" value="Bact_Polyamine_Transport"/>
</dbReference>
<dbReference type="AlphaFoldDB" id="A0A537IZE4"/>
<dbReference type="PROSITE" id="PS50928">
    <property type="entry name" value="ABC_TM1"/>
    <property type="match status" value="1"/>
</dbReference>
<evidence type="ECO:0000313" key="10">
    <source>
        <dbReference type="EMBL" id="TMI76678.1"/>
    </source>
</evidence>
<comment type="caution">
    <text evidence="10">The sequence shown here is derived from an EMBL/GenBank/DDBJ whole genome shotgun (WGS) entry which is preliminary data.</text>
</comment>
<keyword evidence="3 8" id="KW-0813">Transport</keyword>
<feature type="transmembrane region" description="Helical" evidence="8">
    <location>
        <begin position="114"/>
        <end position="136"/>
    </location>
</feature>
<organism evidence="10 11">
    <name type="scientific">Candidatus Segetimicrobium genomatis</name>
    <dbReference type="NCBI Taxonomy" id="2569760"/>
    <lineage>
        <taxon>Bacteria</taxon>
        <taxon>Bacillati</taxon>
        <taxon>Candidatus Sysuimicrobiota</taxon>
        <taxon>Candidatus Sysuimicrobiia</taxon>
        <taxon>Candidatus Sysuimicrobiales</taxon>
        <taxon>Candidatus Segetimicrobiaceae</taxon>
        <taxon>Candidatus Segetimicrobium</taxon>
    </lineage>
</organism>
<evidence type="ECO:0000256" key="5">
    <source>
        <dbReference type="ARBA" id="ARBA00022692"/>
    </source>
</evidence>
<accession>A0A537IZE4</accession>
<dbReference type="EMBL" id="VBAP01000014">
    <property type="protein sequence ID" value="TMI76678.1"/>
    <property type="molecule type" value="Genomic_DNA"/>
</dbReference>
<feature type="transmembrane region" description="Helical" evidence="8">
    <location>
        <begin position="248"/>
        <end position="268"/>
    </location>
</feature>
<evidence type="ECO:0000259" key="9">
    <source>
        <dbReference type="PROSITE" id="PS50928"/>
    </source>
</evidence>
<keyword evidence="6 8" id="KW-1133">Transmembrane helix</keyword>
<gene>
    <name evidence="10" type="ORF">E6H05_02975</name>
</gene>
<evidence type="ECO:0000256" key="7">
    <source>
        <dbReference type="ARBA" id="ARBA00023136"/>
    </source>
</evidence>
<comment type="similarity">
    <text evidence="2">Belongs to the binding-protein-dependent transport system permease family. CysTW subfamily.</text>
</comment>
<dbReference type="PANTHER" id="PTHR43848">
    <property type="entry name" value="PUTRESCINE TRANSPORT SYSTEM PERMEASE PROTEIN POTI"/>
    <property type="match status" value="1"/>
</dbReference>
<keyword evidence="5 8" id="KW-0812">Transmembrane</keyword>
<evidence type="ECO:0000256" key="4">
    <source>
        <dbReference type="ARBA" id="ARBA00022475"/>
    </source>
</evidence>